<name>A0ABY4PY59_9ACTN</name>
<sequence length="128" mass="13716">MRFRTAAVTAAFAALLTAAAPSATAESHTTAPRAATAPGQVCFWSEPGMMGHAWCYGPPGYAEAENGTQRHAYSFESRANGSVYAISYGPGSGCVYREIRKDDYDENWTAWARKLDGVSHETMGCEPG</sequence>
<evidence type="ECO:0000313" key="3">
    <source>
        <dbReference type="Proteomes" id="UP000829992"/>
    </source>
</evidence>
<evidence type="ECO:0008006" key="4">
    <source>
        <dbReference type="Google" id="ProtNLM"/>
    </source>
</evidence>
<feature type="signal peptide" evidence="1">
    <location>
        <begin position="1"/>
        <end position="25"/>
    </location>
</feature>
<evidence type="ECO:0000256" key="1">
    <source>
        <dbReference type="SAM" id="SignalP"/>
    </source>
</evidence>
<dbReference type="Proteomes" id="UP000829992">
    <property type="component" value="Chromosome"/>
</dbReference>
<accession>A0ABY4PY59</accession>
<dbReference type="EMBL" id="CP097289">
    <property type="protein sequence ID" value="UQT58785.1"/>
    <property type="molecule type" value="Genomic_DNA"/>
</dbReference>
<evidence type="ECO:0000313" key="2">
    <source>
        <dbReference type="EMBL" id="UQT58785.1"/>
    </source>
</evidence>
<dbReference type="RefSeq" id="WP_249590148.1">
    <property type="nucleotide sequence ID" value="NZ_BAAAQL010000011.1"/>
</dbReference>
<reference evidence="2 3" key="1">
    <citation type="submission" date="2022-05" db="EMBL/GenBank/DDBJ databases">
        <authorList>
            <person name="Zhou X."/>
            <person name="Li K."/>
            <person name="Man Y."/>
        </authorList>
    </citation>
    <scope>NUCLEOTIDE SEQUENCE [LARGE SCALE GENOMIC DNA]</scope>
    <source>
        <strain evidence="2 3">MS405</strain>
    </source>
</reference>
<gene>
    <name evidence="2" type="ORF">M4V62_29080</name>
</gene>
<organism evidence="2 3">
    <name type="scientific">Streptomyces durmitorensis</name>
    <dbReference type="NCBI Taxonomy" id="319947"/>
    <lineage>
        <taxon>Bacteria</taxon>
        <taxon>Bacillati</taxon>
        <taxon>Actinomycetota</taxon>
        <taxon>Actinomycetes</taxon>
        <taxon>Kitasatosporales</taxon>
        <taxon>Streptomycetaceae</taxon>
        <taxon>Streptomyces</taxon>
    </lineage>
</organism>
<feature type="chain" id="PRO_5045503953" description="Peptidase inhibitor family I36" evidence="1">
    <location>
        <begin position="26"/>
        <end position="128"/>
    </location>
</feature>
<keyword evidence="1" id="KW-0732">Signal</keyword>
<proteinExistence type="predicted"/>
<protein>
    <recommendedName>
        <fullName evidence="4">Peptidase inhibitor family I36</fullName>
    </recommendedName>
</protein>
<keyword evidence="3" id="KW-1185">Reference proteome</keyword>